<proteinExistence type="inferred from homology"/>
<reference evidence="5 6" key="1">
    <citation type="submission" date="2016-09" db="EMBL/GenBank/DDBJ databases">
        <title>Draft genome sequence for the type strain of Desulfuribacillus alkaliarsenatis AHT28, an obligately anaerobic, sulfidogenic bacterium isolated from Russian soda lake sediments.</title>
        <authorList>
            <person name="Abin C.A."/>
            <person name="Hollibaugh J.T."/>
        </authorList>
    </citation>
    <scope>NUCLEOTIDE SEQUENCE [LARGE SCALE GENOMIC DNA]</scope>
    <source>
        <strain evidence="5 6">AHT28</strain>
    </source>
</reference>
<dbReference type="NCBIfam" id="TIGR00100">
    <property type="entry name" value="hypA"/>
    <property type="match status" value="1"/>
</dbReference>
<feature type="binding site" evidence="4">
    <location>
        <position position="77"/>
    </location>
    <ligand>
        <name>Zn(2+)</name>
        <dbReference type="ChEBI" id="CHEBI:29105"/>
    </ligand>
</feature>
<evidence type="ECO:0000256" key="4">
    <source>
        <dbReference type="HAMAP-Rule" id="MF_00213"/>
    </source>
</evidence>
<dbReference type="GO" id="GO:0051604">
    <property type="term" value="P:protein maturation"/>
    <property type="evidence" value="ECO:0007669"/>
    <property type="project" value="InterPro"/>
</dbReference>
<dbReference type="RefSeq" id="WP_069644349.1">
    <property type="nucleotide sequence ID" value="NZ_MIJE01000035.1"/>
</dbReference>
<dbReference type="Gene3D" id="3.30.2320.80">
    <property type="match status" value="1"/>
</dbReference>
<protein>
    <recommendedName>
        <fullName evidence="4">Hydrogenase maturation factor HypA</fullName>
    </recommendedName>
</protein>
<dbReference type="Pfam" id="PF01155">
    <property type="entry name" value="HypA"/>
    <property type="match status" value="1"/>
</dbReference>
<evidence type="ECO:0000256" key="2">
    <source>
        <dbReference type="ARBA" id="ARBA00022723"/>
    </source>
</evidence>
<organism evidence="5 6">
    <name type="scientific">Desulfuribacillus alkaliarsenatis</name>
    <dbReference type="NCBI Taxonomy" id="766136"/>
    <lineage>
        <taxon>Bacteria</taxon>
        <taxon>Bacillati</taxon>
        <taxon>Bacillota</taxon>
        <taxon>Desulfuribacillia</taxon>
        <taxon>Desulfuribacillales</taxon>
        <taxon>Desulfuribacillaceae</taxon>
        <taxon>Desulfuribacillus</taxon>
    </lineage>
</organism>
<dbReference type="PANTHER" id="PTHR34535:SF3">
    <property type="entry name" value="HYDROGENASE MATURATION FACTOR HYPA"/>
    <property type="match status" value="1"/>
</dbReference>
<dbReference type="PIRSF" id="PIRSF004761">
    <property type="entry name" value="Hydrgn_mat_HypA"/>
    <property type="match status" value="1"/>
</dbReference>
<evidence type="ECO:0000313" key="6">
    <source>
        <dbReference type="Proteomes" id="UP000094296"/>
    </source>
</evidence>
<dbReference type="Proteomes" id="UP000094296">
    <property type="component" value="Unassembled WGS sequence"/>
</dbReference>
<evidence type="ECO:0000256" key="1">
    <source>
        <dbReference type="ARBA" id="ARBA00022596"/>
    </source>
</evidence>
<dbReference type="HAMAP" id="MF_00213">
    <property type="entry name" value="HypA_HybF"/>
    <property type="match status" value="1"/>
</dbReference>
<feature type="binding site" evidence="4">
    <location>
        <position position="91"/>
    </location>
    <ligand>
        <name>Zn(2+)</name>
        <dbReference type="ChEBI" id="CHEBI:29105"/>
    </ligand>
</feature>
<feature type="binding site" evidence="4">
    <location>
        <position position="2"/>
    </location>
    <ligand>
        <name>Ni(2+)</name>
        <dbReference type="ChEBI" id="CHEBI:49786"/>
    </ligand>
</feature>
<keyword evidence="2 4" id="KW-0479">Metal-binding</keyword>
<dbReference type="STRING" id="766136.BHF68_11850"/>
<dbReference type="EMBL" id="MIJE01000035">
    <property type="protein sequence ID" value="OEF95783.1"/>
    <property type="molecule type" value="Genomic_DNA"/>
</dbReference>
<keyword evidence="3 4" id="KW-0862">Zinc</keyword>
<dbReference type="InterPro" id="IPR000688">
    <property type="entry name" value="HypA/HybF"/>
</dbReference>
<comment type="caution">
    <text evidence="5">The sequence shown here is derived from an EMBL/GenBank/DDBJ whole genome shotgun (WGS) entry which is preliminary data.</text>
</comment>
<gene>
    <name evidence="4" type="primary">hypA</name>
    <name evidence="5" type="ORF">BHF68_11850</name>
</gene>
<name>A0A1E5FYX3_9FIRM</name>
<comment type="similarity">
    <text evidence="4">Belongs to the HypA/HybF family.</text>
</comment>
<dbReference type="PANTHER" id="PTHR34535">
    <property type="entry name" value="HYDROGENASE MATURATION FACTOR HYPA"/>
    <property type="match status" value="1"/>
</dbReference>
<dbReference type="OrthoDB" id="9800361at2"/>
<evidence type="ECO:0000313" key="5">
    <source>
        <dbReference type="EMBL" id="OEF95783.1"/>
    </source>
</evidence>
<comment type="function">
    <text evidence="4">Involved in the maturation of [NiFe] hydrogenases. Required for nickel insertion into the metal center of the hydrogenase.</text>
</comment>
<accession>A0A1E5FYX3</accession>
<dbReference type="GO" id="GO:0008270">
    <property type="term" value="F:zinc ion binding"/>
    <property type="evidence" value="ECO:0007669"/>
    <property type="project" value="UniProtKB-UniRule"/>
</dbReference>
<feature type="binding site" evidence="4">
    <location>
        <position position="74"/>
    </location>
    <ligand>
        <name>Zn(2+)</name>
        <dbReference type="ChEBI" id="CHEBI:29105"/>
    </ligand>
</feature>
<keyword evidence="6" id="KW-1185">Reference proteome</keyword>
<sequence>MHELSVMAGIIDVINTSAKENNIHKIRKVKLIVGQMSNAIPDSLRMAFDMLRDDGPFIEDAILEIETVKTQVKCHECNHQFQPEEGYIFTCPECKGLHTEIIAGEQLYVDFFEGDKIDDN</sequence>
<evidence type="ECO:0000256" key="3">
    <source>
        <dbReference type="ARBA" id="ARBA00022833"/>
    </source>
</evidence>
<feature type="binding site" evidence="4">
    <location>
        <position position="94"/>
    </location>
    <ligand>
        <name>Zn(2+)</name>
        <dbReference type="ChEBI" id="CHEBI:29105"/>
    </ligand>
</feature>
<keyword evidence="1 4" id="KW-0533">Nickel</keyword>
<dbReference type="AlphaFoldDB" id="A0A1E5FYX3"/>
<dbReference type="GO" id="GO:0016151">
    <property type="term" value="F:nickel cation binding"/>
    <property type="evidence" value="ECO:0007669"/>
    <property type="project" value="UniProtKB-UniRule"/>
</dbReference>